<organism evidence="1 2">
    <name type="scientific">Evansella cellulosilytica (strain ATCC 21833 / DSM 2522 / FERM P-1141 / JCM 9156 / N-4)</name>
    <name type="common">Bacillus cellulosilyticus</name>
    <dbReference type="NCBI Taxonomy" id="649639"/>
    <lineage>
        <taxon>Bacteria</taxon>
        <taxon>Bacillati</taxon>
        <taxon>Bacillota</taxon>
        <taxon>Bacilli</taxon>
        <taxon>Bacillales</taxon>
        <taxon>Bacillaceae</taxon>
        <taxon>Evansella</taxon>
    </lineage>
</organism>
<dbReference type="AlphaFoldDB" id="E6U1R3"/>
<dbReference type="InterPro" id="IPR010719">
    <property type="entry name" value="MnmM_MeTrfase"/>
</dbReference>
<dbReference type="SUPFAM" id="SSF53335">
    <property type="entry name" value="S-adenosyl-L-methionine-dependent methyltransferases"/>
    <property type="match status" value="1"/>
</dbReference>
<reference evidence="1 2" key="1">
    <citation type="submission" date="2010-12" db="EMBL/GenBank/DDBJ databases">
        <title>Complete sequence of Bacillus cellulosilyticus DSM 2522.</title>
        <authorList>
            <consortium name="US DOE Joint Genome Institute"/>
            <person name="Lucas S."/>
            <person name="Copeland A."/>
            <person name="Lapidus A."/>
            <person name="Cheng J.-F."/>
            <person name="Bruce D."/>
            <person name="Goodwin L."/>
            <person name="Pitluck S."/>
            <person name="Chertkov O."/>
            <person name="Detter J.C."/>
            <person name="Han C."/>
            <person name="Tapia R."/>
            <person name="Land M."/>
            <person name="Hauser L."/>
            <person name="Jeffries C."/>
            <person name="Kyrpides N."/>
            <person name="Ivanova N."/>
            <person name="Mikhailova N."/>
            <person name="Brumm P."/>
            <person name="Mead D."/>
            <person name="Woyke T."/>
        </authorList>
    </citation>
    <scope>NUCLEOTIDE SEQUENCE [LARGE SCALE GENOMIC DNA]</scope>
    <source>
        <strain evidence="2">ATCC 21833 / DSM 2522 / FERM P-1141 / JCM 9156 / N-4</strain>
    </source>
</reference>
<sequence length="192" mass="21362">MMKLLGVLPFARELLMKAVTEGDVVIDATAGKGNDTLFLSKLVSNTGKVYSFDIQEAAITATRKKLAENNQDSNVQLIHDGHEKLLNYLDQDDYENIAGAIFNLGYLPGSDKTVVTTPETTIKAIEHIIKHLKVEGILVLVVYHGHAEGKVEKDALIPFIRALPQEHFHVLEYQFTNQINNPPFIIAIEKRG</sequence>
<keyword evidence="1" id="KW-0489">Methyltransferase</keyword>
<dbReference type="CDD" id="cd02440">
    <property type="entry name" value="AdoMet_MTases"/>
    <property type="match status" value="1"/>
</dbReference>
<keyword evidence="2" id="KW-1185">Reference proteome</keyword>
<evidence type="ECO:0000313" key="1">
    <source>
        <dbReference type="EMBL" id="ADU31560.1"/>
    </source>
</evidence>
<evidence type="ECO:0000313" key="2">
    <source>
        <dbReference type="Proteomes" id="UP000001401"/>
    </source>
</evidence>
<dbReference type="HOGENOM" id="CLU_079190_1_0_9"/>
<dbReference type="Pfam" id="PF06962">
    <property type="entry name" value="rRNA_methylase"/>
    <property type="match status" value="1"/>
</dbReference>
<accession>E6U1R3</accession>
<protein>
    <submittedName>
        <fullName evidence="1">rRNA methylase</fullName>
    </submittedName>
</protein>
<dbReference type="GO" id="GO:0032259">
    <property type="term" value="P:methylation"/>
    <property type="evidence" value="ECO:0007669"/>
    <property type="project" value="UniProtKB-KW"/>
</dbReference>
<dbReference type="PANTHER" id="PTHR35276">
    <property type="entry name" value="S-ADENOSYL-L-METHIONINE-DEPENDENT METHYLTRANSFERASES SUPERFAMILY PROTEIN"/>
    <property type="match status" value="1"/>
</dbReference>
<dbReference type="InterPro" id="IPR029063">
    <property type="entry name" value="SAM-dependent_MTases_sf"/>
</dbReference>
<dbReference type="eggNOG" id="COG0275">
    <property type="taxonomic scope" value="Bacteria"/>
</dbReference>
<dbReference type="PANTHER" id="PTHR35276:SF1">
    <property type="entry name" value="TRNA (MNM(5)S(2)U34)-METHYLTRANSFERASE, CHLOROPLASTIC"/>
    <property type="match status" value="1"/>
</dbReference>
<gene>
    <name evidence="1" type="ordered locus">Bcell_3318</name>
</gene>
<dbReference type="GO" id="GO:0008168">
    <property type="term" value="F:methyltransferase activity"/>
    <property type="evidence" value="ECO:0007669"/>
    <property type="project" value="UniProtKB-KW"/>
</dbReference>
<dbReference type="STRING" id="649639.Bcell_3318"/>
<dbReference type="EMBL" id="CP002394">
    <property type="protein sequence ID" value="ADU31560.1"/>
    <property type="molecule type" value="Genomic_DNA"/>
</dbReference>
<proteinExistence type="predicted"/>
<dbReference type="KEGG" id="bco:Bcell_3318"/>
<dbReference type="Proteomes" id="UP000001401">
    <property type="component" value="Chromosome"/>
</dbReference>
<name>E6U1R3_EVAC2</name>
<dbReference type="Gene3D" id="3.40.50.150">
    <property type="entry name" value="Vaccinia Virus protein VP39"/>
    <property type="match status" value="1"/>
</dbReference>
<keyword evidence="1" id="KW-0808">Transferase</keyword>